<dbReference type="SUPFAM" id="SSF52540">
    <property type="entry name" value="P-loop containing nucleoside triphosphate hydrolases"/>
    <property type="match status" value="1"/>
</dbReference>
<keyword evidence="5" id="KW-1185">Reference proteome</keyword>
<dbReference type="GO" id="GO:0008146">
    <property type="term" value="F:sulfotransferase activity"/>
    <property type="evidence" value="ECO:0007669"/>
    <property type="project" value="InterPro"/>
</dbReference>
<proteinExistence type="inferred from homology"/>
<dbReference type="Gene3D" id="3.40.50.300">
    <property type="entry name" value="P-loop containing nucleotide triphosphate hydrolases"/>
    <property type="match status" value="1"/>
</dbReference>
<dbReference type="AlphaFoldDB" id="A0A2G8JDA7"/>
<gene>
    <name evidence="4" type="ORF">BSL78_29463</name>
</gene>
<evidence type="ECO:0000256" key="2">
    <source>
        <dbReference type="ARBA" id="ARBA00022679"/>
    </source>
</evidence>
<protein>
    <submittedName>
        <fullName evidence="4">Putative sulfotransferase 1A1</fullName>
    </submittedName>
</protein>
<dbReference type="Proteomes" id="UP000230750">
    <property type="component" value="Unassembled WGS sequence"/>
</dbReference>
<accession>A0A2G8JDA7</accession>
<sequence length="129" mass="15147">MNMVPGLIIYSATSNTEKKTSFLFVSYEDMKKNIHTIVNQVGRFLGRELNEDTVERIVENSSFKSMKGKFQKDDDAERINLDVFLNKGEMNQWQSRFTKEQNKRCDEMFLRKMKDCDLTRCYAPVISVL</sequence>
<organism evidence="4 5">
    <name type="scientific">Stichopus japonicus</name>
    <name type="common">Sea cucumber</name>
    <dbReference type="NCBI Taxonomy" id="307972"/>
    <lineage>
        <taxon>Eukaryota</taxon>
        <taxon>Metazoa</taxon>
        <taxon>Echinodermata</taxon>
        <taxon>Eleutherozoa</taxon>
        <taxon>Echinozoa</taxon>
        <taxon>Holothuroidea</taxon>
        <taxon>Aspidochirotacea</taxon>
        <taxon>Aspidochirotida</taxon>
        <taxon>Stichopodidae</taxon>
        <taxon>Apostichopus</taxon>
    </lineage>
</organism>
<reference evidence="4 5" key="1">
    <citation type="journal article" date="2017" name="PLoS Biol.">
        <title>The sea cucumber genome provides insights into morphological evolution and visceral regeneration.</title>
        <authorList>
            <person name="Zhang X."/>
            <person name="Sun L."/>
            <person name="Yuan J."/>
            <person name="Sun Y."/>
            <person name="Gao Y."/>
            <person name="Zhang L."/>
            <person name="Li S."/>
            <person name="Dai H."/>
            <person name="Hamel J.F."/>
            <person name="Liu C."/>
            <person name="Yu Y."/>
            <person name="Liu S."/>
            <person name="Lin W."/>
            <person name="Guo K."/>
            <person name="Jin S."/>
            <person name="Xu P."/>
            <person name="Storey K.B."/>
            <person name="Huan P."/>
            <person name="Zhang T."/>
            <person name="Zhou Y."/>
            <person name="Zhang J."/>
            <person name="Lin C."/>
            <person name="Li X."/>
            <person name="Xing L."/>
            <person name="Huo D."/>
            <person name="Sun M."/>
            <person name="Wang L."/>
            <person name="Mercier A."/>
            <person name="Li F."/>
            <person name="Yang H."/>
            <person name="Xiang J."/>
        </authorList>
    </citation>
    <scope>NUCLEOTIDE SEQUENCE [LARGE SCALE GENOMIC DNA]</scope>
    <source>
        <strain evidence="4">Shaxun</strain>
        <tissue evidence="4">Muscle</tissue>
    </source>
</reference>
<dbReference type="PANTHER" id="PTHR11783">
    <property type="entry name" value="SULFOTRANSFERASE SULT"/>
    <property type="match status" value="1"/>
</dbReference>
<feature type="domain" description="Sulfotransferase" evidence="3">
    <location>
        <begin position="16"/>
        <end position="116"/>
    </location>
</feature>
<comment type="caution">
    <text evidence="4">The sequence shown here is derived from an EMBL/GenBank/DDBJ whole genome shotgun (WGS) entry which is preliminary data.</text>
</comment>
<dbReference type="InterPro" id="IPR027417">
    <property type="entry name" value="P-loop_NTPase"/>
</dbReference>
<evidence type="ECO:0000313" key="5">
    <source>
        <dbReference type="Proteomes" id="UP000230750"/>
    </source>
</evidence>
<dbReference type="Pfam" id="PF00685">
    <property type="entry name" value="Sulfotransfer_1"/>
    <property type="match status" value="1"/>
</dbReference>
<keyword evidence="2 4" id="KW-0808">Transferase</keyword>
<dbReference type="InterPro" id="IPR000863">
    <property type="entry name" value="Sulfotransferase_dom"/>
</dbReference>
<dbReference type="STRING" id="307972.A0A2G8JDA7"/>
<evidence type="ECO:0000313" key="4">
    <source>
        <dbReference type="EMBL" id="PIK33725.1"/>
    </source>
</evidence>
<dbReference type="EMBL" id="MRZV01002433">
    <property type="protein sequence ID" value="PIK33725.1"/>
    <property type="molecule type" value="Genomic_DNA"/>
</dbReference>
<dbReference type="OrthoDB" id="205623at2759"/>
<evidence type="ECO:0000256" key="1">
    <source>
        <dbReference type="ARBA" id="ARBA00005771"/>
    </source>
</evidence>
<comment type="similarity">
    <text evidence="1">Belongs to the sulfotransferase 1 family.</text>
</comment>
<evidence type="ECO:0000259" key="3">
    <source>
        <dbReference type="Pfam" id="PF00685"/>
    </source>
</evidence>
<name>A0A2G8JDA7_STIJA</name>